<proteinExistence type="predicted"/>
<keyword evidence="3" id="KW-1185">Reference proteome</keyword>
<dbReference type="Proteomes" id="UP000039046">
    <property type="component" value="Unassembled WGS sequence"/>
</dbReference>
<dbReference type="OrthoDB" id="3535343at2759"/>
<evidence type="ECO:0000256" key="1">
    <source>
        <dbReference type="SAM" id="SignalP"/>
    </source>
</evidence>
<accession>A0A0A1SUD1</accession>
<dbReference type="EMBL" id="CDHN01000001">
    <property type="protein sequence ID" value="CEJ81831.1"/>
    <property type="molecule type" value="Genomic_DNA"/>
</dbReference>
<protein>
    <submittedName>
        <fullName evidence="2">Uncharacterized protein</fullName>
    </submittedName>
</protein>
<evidence type="ECO:0000313" key="2">
    <source>
        <dbReference type="EMBL" id="CEJ81831.1"/>
    </source>
</evidence>
<sequence length="204" mass="22853">MFLKQLFLLYSAAYAASCPPFSNDLAYYSPNFQQPQPPQVKASFKASFVQHKWNANLSHITAGYLYNSPPQKLVRADEAYEGGLASSLFDYNNVTKDGLVDNTLTSVYKDFTKPDVWRGYVNSNFPLIPESFLTDAGAVFSGLTKRQFIPGQVASWSILYQGVIPVTVFVDACNTVVGYEYFFPVERTHVTTSFFNIDTESVNI</sequence>
<reference evidence="2 3" key="1">
    <citation type="journal article" date="2015" name="Genome Announc.">
        <title>Draft Genome Sequence and Gene Annotation of the Entomopathogenic Fungus Verticillium hemipterigenum.</title>
        <authorList>
            <person name="Horn F."/>
            <person name="Habel A."/>
            <person name="Scharf D.H."/>
            <person name="Dworschak J."/>
            <person name="Brakhage A.A."/>
            <person name="Guthke R."/>
            <person name="Hertweck C."/>
            <person name="Linde J."/>
        </authorList>
    </citation>
    <scope>NUCLEOTIDE SEQUENCE [LARGE SCALE GENOMIC DNA]</scope>
</reference>
<name>A0A0A1SUD1_9HYPO</name>
<dbReference type="HOGENOM" id="CLU_108575_1_0_1"/>
<dbReference type="AlphaFoldDB" id="A0A0A1SUD1"/>
<feature type="chain" id="PRO_5001989455" evidence="1">
    <location>
        <begin position="18"/>
        <end position="204"/>
    </location>
</feature>
<feature type="signal peptide" evidence="1">
    <location>
        <begin position="1"/>
        <end position="17"/>
    </location>
</feature>
<organism evidence="2 3">
    <name type="scientific">[Torrubiella] hemipterigena</name>
    <dbReference type="NCBI Taxonomy" id="1531966"/>
    <lineage>
        <taxon>Eukaryota</taxon>
        <taxon>Fungi</taxon>
        <taxon>Dikarya</taxon>
        <taxon>Ascomycota</taxon>
        <taxon>Pezizomycotina</taxon>
        <taxon>Sordariomycetes</taxon>
        <taxon>Hypocreomycetidae</taxon>
        <taxon>Hypocreales</taxon>
        <taxon>Clavicipitaceae</taxon>
        <taxon>Clavicipitaceae incertae sedis</taxon>
        <taxon>'Torrubiella' clade</taxon>
    </lineage>
</organism>
<keyword evidence="1" id="KW-0732">Signal</keyword>
<evidence type="ECO:0000313" key="3">
    <source>
        <dbReference type="Proteomes" id="UP000039046"/>
    </source>
</evidence>
<gene>
    <name evidence="2" type="ORF">VHEMI01941</name>
</gene>